<dbReference type="SMART" id="SM00490">
    <property type="entry name" value="HELICc"/>
    <property type="match status" value="1"/>
</dbReference>
<dbReference type="InterPro" id="IPR014001">
    <property type="entry name" value="Helicase_ATP-bd"/>
</dbReference>
<feature type="region of interest" description="Disordered" evidence="14">
    <location>
        <begin position="1"/>
        <end position="37"/>
    </location>
</feature>
<evidence type="ECO:0000256" key="11">
    <source>
        <dbReference type="ARBA" id="ARBA00034617"/>
    </source>
</evidence>
<evidence type="ECO:0000256" key="4">
    <source>
        <dbReference type="ARBA" id="ARBA00022741"/>
    </source>
</evidence>
<dbReference type="GO" id="GO:0046872">
    <property type="term" value="F:metal ion binding"/>
    <property type="evidence" value="ECO:0007669"/>
    <property type="project" value="UniProtKB-KW"/>
</dbReference>
<dbReference type="GO" id="GO:0043138">
    <property type="term" value="F:3'-5' DNA helicase activity"/>
    <property type="evidence" value="ECO:0007669"/>
    <property type="project" value="UniProtKB-EC"/>
</dbReference>
<dbReference type="InterPro" id="IPR027417">
    <property type="entry name" value="P-loop_NTPase"/>
</dbReference>
<dbReference type="EMBL" id="CADEPM010000003">
    <property type="protein sequence ID" value="CAB3403676.1"/>
    <property type="molecule type" value="Genomic_DNA"/>
</dbReference>
<feature type="region of interest" description="Disordered" evidence="14">
    <location>
        <begin position="651"/>
        <end position="673"/>
    </location>
</feature>
<keyword evidence="9" id="KW-0413">Isomerase</keyword>
<feature type="region of interest" description="Disordered" evidence="14">
    <location>
        <begin position="49"/>
        <end position="104"/>
    </location>
</feature>
<keyword evidence="10 13" id="KW-0539">Nucleus</keyword>
<accession>A0A8S1EVX6</accession>
<keyword evidence="3" id="KW-0479">Metal-binding</keyword>
<dbReference type="GO" id="GO:0016787">
    <property type="term" value="F:hydrolase activity"/>
    <property type="evidence" value="ECO:0007669"/>
    <property type="project" value="UniProtKB-KW"/>
</dbReference>
<evidence type="ECO:0000256" key="8">
    <source>
        <dbReference type="ARBA" id="ARBA00023125"/>
    </source>
</evidence>
<dbReference type="GO" id="GO:0009378">
    <property type="term" value="F:four-way junction helicase activity"/>
    <property type="evidence" value="ECO:0007669"/>
    <property type="project" value="TreeGrafter"/>
</dbReference>
<dbReference type="InterPro" id="IPR004589">
    <property type="entry name" value="DNA_helicase_ATP-dep_RecQ"/>
</dbReference>
<proteinExistence type="inferred from homology"/>
<comment type="similarity">
    <text evidence="2 13">Belongs to the helicase family. RecQ subfamily.</text>
</comment>
<evidence type="ECO:0000256" key="5">
    <source>
        <dbReference type="ARBA" id="ARBA00022801"/>
    </source>
</evidence>
<feature type="domain" description="Helicase ATP-binding" evidence="15">
    <location>
        <begin position="142"/>
        <end position="316"/>
    </location>
</feature>
<dbReference type="GO" id="GO:0003677">
    <property type="term" value="F:DNA binding"/>
    <property type="evidence" value="ECO:0007669"/>
    <property type="project" value="UniProtKB-KW"/>
</dbReference>
<dbReference type="EC" id="5.6.2.4" evidence="13"/>
<evidence type="ECO:0000256" key="3">
    <source>
        <dbReference type="ARBA" id="ARBA00022723"/>
    </source>
</evidence>
<dbReference type="NCBIfam" id="TIGR00614">
    <property type="entry name" value="recQ_fam"/>
    <property type="match status" value="1"/>
</dbReference>
<evidence type="ECO:0000259" key="15">
    <source>
        <dbReference type="PROSITE" id="PS51192"/>
    </source>
</evidence>
<evidence type="ECO:0000256" key="7">
    <source>
        <dbReference type="ARBA" id="ARBA00022840"/>
    </source>
</evidence>
<dbReference type="PANTHER" id="PTHR13710:SF152">
    <property type="entry name" value="ATP-DEPENDENT DNA HELICASE Q5"/>
    <property type="match status" value="1"/>
</dbReference>
<dbReference type="AlphaFoldDB" id="A0A8S1EVX6"/>
<dbReference type="GO" id="GO:0000724">
    <property type="term" value="P:double-strand break repair via homologous recombination"/>
    <property type="evidence" value="ECO:0007669"/>
    <property type="project" value="TreeGrafter"/>
</dbReference>
<dbReference type="FunFam" id="3.40.50.300:FF:000444">
    <property type="entry name" value="ATP-dependent DNA helicase"/>
    <property type="match status" value="1"/>
</dbReference>
<keyword evidence="18" id="KW-1185">Reference proteome</keyword>
<feature type="compositionally biased region" description="Polar residues" evidence="14">
    <location>
        <begin position="87"/>
        <end position="97"/>
    </location>
</feature>
<dbReference type="GO" id="GO:0005634">
    <property type="term" value="C:nucleus"/>
    <property type="evidence" value="ECO:0007669"/>
    <property type="project" value="UniProtKB-SubCell"/>
</dbReference>
<dbReference type="PROSITE" id="PS51194">
    <property type="entry name" value="HELICASE_CTER"/>
    <property type="match status" value="1"/>
</dbReference>
<keyword evidence="7 13" id="KW-0067">ATP-binding</keyword>
<feature type="region of interest" description="Disordered" evidence="14">
    <location>
        <begin position="579"/>
        <end position="607"/>
    </location>
</feature>
<evidence type="ECO:0000256" key="14">
    <source>
        <dbReference type="SAM" id="MobiDB-lite"/>
    </source>
</evidence>
<dbReference type="SUPFAM" id="SSF52540">
    <property type="entry name" value="P-loop containing nucleoside triphosphate hydrolases"/>
    <property type="match status" value="1"/>
</dbReference>
<dbReference type="Pfam" id="PF00270">
    <property type="entry name" value="DEAD"/>
    <property type="match status" value="1"/>
</dbReference>
<comment type="catalytic activity">
    <reaction evidence="12 13">
        <text>ATP + H2O = ADP + phosphate + H(+)</text>
        <dbReference type="Rhea" id="RHEA:13065"/>
        <dbReference type="ChEBI" id="CHEBI:15377"/>
        <dbReference type="ChEBI" id="CHEBI:15378"/>
        <dbReference type="ChEBI" id="CHEBI:30616"/>
        <dbReference type="ChEBI" id="CHEBI:43474"/>
        <dbReference type="ChEBI" id="CHEBI:456216"/>
    </reaction>
</comment>
<evidence type="ECO:0000256" key="10">
    <source>
        <dbReference type="ARBA" id="ARBA00023242"/>
    </source>
</evidence>
<keyword evidence="4 13" id="KW-0547">Nucleotide-binding</keyword>
<dbReference type="InterPro" id="IPR032284">
    <property type="entry name" value="RecQ_Zn-bd"/>
</dbReference>
<dbReference type="Pfam" id="PF00271">
    <property type="entry name" value="Helicase_C"/>
    <property type="match status" value="1"/>
</dbReference>
<evidence type="ECO:0000256" key="12">
    <source>
        <dbReference type="ARBA" id="ARBA00049360"/>
    </source>
</evidence>
<evidence type="ECO:0000256" key="13">
    <source>
        <dbReference type="RuleBase" id="RU364117"/>
    </source>
</evidence>
<dbReference type="Pfam" id="PF16124">
    <property type="entry name" value="RecQ_Zn_bind"/>
    <property type="match status" value="1"/>
</dbReference>
<dbReference type="OrthoDB" id="10261556at2759"/>
<dbReference type="Proteomes" id="UP000494206">
    <property type="component" value="Unassembled WGS sequence"/>
</dbReference>
<keyword evidence="8" id="KW-0238">DNA-binding</keyword>
<dbReference type="GO" id="GO:0005694">
    <property type="term" value="C:chromosome"/>
    <property type="evidence" value="ECO:0007669"/>
    <property type="project" value="TreeGrafter"/>
</dbReference>
<dbReference type="InterPro" id="IPR011545">
    <property type="entry name" value="DEAD/DEAH_box_helicase_dom"/>
</dbReference>
<evidence type="ECO:0000259" key="16">
    <source>
        <dbReference type="PROSITE" id="PS51194"/>
    </source>
</evidence>
<feature type="domain" description="Helicase C-terminal" evidence="16">
    <location>
        <begin position="357"/>
        <end position="525"/>
    </location>
</feature>
<dbReference type="Gene3D" id="3.40.50.300">
    <property type="entry name" value="P-loop containing nucleotide triphosphate hydrolases"/>
    <property type="match status" value="2"/>
</dbReference>
<evidence type="ECO:0000313" key="18">
    <source>
        <dbReference type="Proteomes" id="UP000494206"/>
    </source>
</evidence>
<dbReference type="PROSITE" id="PS51192">
    <property type="entry name" value="HELICASE_ATP_BIND_1"/>
    <property type="match status" value="1"/>
</dbReference>
<comment type="subcellular location">
    <subcellularLocation>
        <location evidence="1 13">Nucleus</location>
    </subcellularLocation>
</comment>
<protein>
    <recommendedName>
        <fullName evidence="13">ATP-dependent DNA helicase</fullName>
        <ecNumber evidence="13">5.6.2.4</ecNumber>
    </recommendedName>
</protein>
<dbReference type="PANTHER" id="PTHR13710">
    <property type="entry name" value="DNA HELICASE RECQ FAMILY MEMBER"/>
    <property type="match status" value="1"/>
</dbReference>
<feature type="compositionally biased region" description="Acidic residues" evidence="14">
    <location>
        <begin position="1"/>
        <end position="13"/>
    </location>
</feature>
<dbReference type="GO" id="GO:0005737">
    <property type="term" value="C:cytoplasm"/>
    <property type="evidence" value="ECO:0007669"/>
    <property type="project" value="TreeGrafter"/>
</dbReference>
<dbReference type="InterPro" id="IPR001650">
    <property type="entry name" value="Helicase_C-like"/>
</dbReference>
<feature type="compositionally biased region" description="Low complexity" evidence="14">
    <location>
        <begin position="23"/>
        <end position="34"/>
    </location>
</feature>
<name>A0A8S1EVX6_9PELO</name>
<feature type="compositionally biased region" description="Basic and acidic residues" evidence="14">
    <location>
        <begin position="73"/>
        <end position="86"/>
    </location>
</feature>
<evidence type="ECO:0000256" key="1">
    <source>
        <dbReference type="ARBA" id="ARBA00004123"/>
    </source>
</evidence>
<evidence type="ECO:0000256" key="2">
    <source>
        <dbReference type="ARBA" id="ARBA00005446"/>
    </source>
</evidence>
<evidence type="ECO:0000313" key="17">
    <source>
        <dbReference type="EMBL" id="CAB3403676.1"/>
    </source>
</evidence>
<comment type="caution">
    <text evidence="17">The sequence shown here is derived from an EMBL/GenBank/DDBJ whole genome shotgun (WGS) entry which is preliminary data.</text>
</comment>
<reference evidence="17 18" key="1">
    <citation type="submission" date="2020-04" db="EMBL/GenBank/DDBJ databases">
        <authorList>
            <person name="Laetsch R D."/>
            <person name="Stevens L."/>
            <person name="Kumar S."/>
            <person name="Blaxter L. M."/>
        </authorList>
    </citation>
    <scope>NUCLEOTIDE SEQUENCE [LARGE SCALE GENOMIC DNA]</scope>
</reference>
<dbReference type="SMART" id="SM00487">
    <property type="entry name" value="DEXDc"/>
    <property type="match status" value="1"/>
</dbReference>
<gene>
    <name evidence="17" type="ORF">CBOVIS_LOCUS6112</name>
</gene>
<comment type="catalytic activity">
    <reaction evidence="11 13">
        <text>Couples ATP hydrolysis with the unwinding of duplex DNA by translocating in the 3'-5' direction.</text>
        <dbReference type="EC" id="5.6.2.4"/>
    </reaction>
</comment>
<organism evidence="17 18">
    <name type="scientific">Caenorhabditis bovis</name>
    <dbReference type="NCBI Taxonomy" id="2654633"/>
    <lineage>
        <taxon>Eukaryota</taxon>
        <taxon>Metazoa</taxon>
        <taxon>Ecdysozoa</taxon>
        <taxon>Nematoda</taxon>
        <taxon>Chromadorea</taxon>
        <taxon>Rhabditida</taxon>
        <taxon>Rhabditina</taxon>
        <taxon>Rhabditomorpha</taxon>
        <taxon>Rhabditoidea</taxon>
        <taxon>Rhabditidae</taxon>
        <taxon>Peloderinae</taxon>
        <taxon>Caenorhabditis</taxon>
    </lineage>
</organism>
<keyword evidence="5 13" id="KW-0378">Hydrolase</keyword>
<keyword evidence="6 13" id="KW-0347">Helicase</keyword>
<dbReference type="GO" id="GO:0005524">
    <property type="term" value="F:ATP binding"/>
    <property type="evidence" value="ECO:0007669"/>
    <property type="project" value="UniProtKB-KW"/>
</dbReference>
<evidence type="ECO:0000256" key="9">
    <source>
        <dbReference type="ARBA" id="ARBA00023235"/>
    </source>
</evidence>
<sequence length="779" mass="87816">MDDIVILDSSDDEEVRKKKPKFSESTSGSSSSSSKTAWTELFNKKKASVNNASKSLSKEKEKVSMKAKIGMKKKQDPSPTKEKLSDSQETITTSDFTENPEAVGTGEPLIRASEIIARRDKVLIDVFKHHKFKSQLQMKATNTILKRQTDVYVSLPTGAGKSLCYQLPAIVHGGVTIVISPLIALMKDQICSLRKKGIPCEYFNSSLTPDQKSEITKELTKEKTTIRMLYITAEGAATDSMKRLIAGLHKRKVLRYVVVDEAHCVSQWGHDFRPDYLTLGKLREVCPGIPWIALTATANKKTEEDIIFQLKMRNFLSFKASTYRDNLFYDVIMRDHLNVAPENHLASFIVQCLTPTKKPLHHNAIKEEKGRRTENKKTLVGSAIVYCRSRNECEQMCSMLCKAGIKSMAYHAGLGKKERNDVQEKWMANEVAVVAATVAFGMGIDKADVRLVVHWSASQNLAAYYQEAGRAGRDGQRSYCRIYYSRQDKNALSFLVSGEIGKLKKKASKKGPEAEKAEMQIKSIQTGLTKMLEYCEGLECRHVTIAKFFDDTDSRPCGSNCDYCRDPNLTRRNLETFKNYEANPNPSNSRYNRKSRDGRCDDDDLYGGGRSGRDYDDDCLQRECSSAKDVIDRMEEAEGRRMRGIIASELAKRKRSRRSSPVSHRFENSTPATDIHVLNPEQKLVPKVTLQTRETFARALKAALESNWMGVPLNGMTPLNGAESLEWIVFSTTKSEMTYRNKISQKVMEIKKMTKECKTFEMENTSVEQSGFVKASSLI</sequence>
<evidence type="ECO:0000256" key="6">
    <source>
        <dbReference type="ARBA" id="ARBA00022806"/>
    </source>
</evidence>